<gene>
    <name evidence="2" type="ORF">RCOM_1864530</name>
</gene>
<evidence type="ECO:0000313" key="2">
    <source>
        <dbReference type="EMBL" id="EEF25370.1"/>
    </source>
</evidence>
<feature type="compositionally biased region" description="Basic and acidic residues" evidence="1">
    <location>
        <begin position="258"/>
        <end position="274"/>
    </location>
</feature>
<feature type="region of interest" description="Disordered" evidence="1">
    <location>
        <begin position="253"/>
        <end position="295"/>
    </location>
</feature>
<keyword evidence="3" id="KW-1185">Reference proteome</keyword>
<organism evidence="2 3">
    <name type="scientific">Ricinus communis</name>
    <name type="common">Castor bean</name>
    <dbReference type="NCBI Taxonomy" id="3988"/>
    <lineage>
        <taxon>Eukaryota</taxon>
        <taxon>Viridiplantae</taxon>
        <taxon>Streptophyta</taxon>
        <taxon>Embryophyta</taxon>
        <taxon>Tracheophyta</taxon>
        <taxon>Spermatophyta</taxon>
        <taxon>Magnoliopsida</taxon>
        <taxon>eudicotyledons</taxon>
        <taxon>Gunneridae</taxon>
        <taxon>Pentapetalae</taxon>
        <taxon>rosids</taxon>
        <taxon>fabids</taxon>
        <taxon>Malpighiales</taxon>
        <taxon>Euphorbiaceae</taxon>
        <taxon>Acalyphoideae</taxon>
        <taxon>Acalypheae</taxon>
        <taxon>Ricinus</taxon>
    </lineage>
</organism>
<dbReference type="AlphaFoldDB" id="B9TFJ4"/>
<proteinExistence type="predicted"/>
<dbReference type="Proteomes" id="UP000008311">
    <property type="component" value="Unassembled WGS sequence"/>
</dbReference>
<accession>B9TFJ4</accession>
<evidence type="ECO:0000256" key="1">
    <source>
        <dbReference type="SAM" id="MobiDB-lite"/>
    </source>
</evidence>
<sequence>MRGEHALVARHQRHDRHRFRRTDREIPTGMMLDRTIGAMPSELLVADLASKQAAEHLRIDRTGQTELGRCDWIMPAAPVRAGRHHGHAGRDRSGFVPDGRRGWSRRLAAEWGVRSRRYRAGFPPPCGDLCSEMLDQRGPAEVRVARPPEGATRAETSMAADPWIALSGQSRVQAPDEHALRRERAAQALLPDRPAKAAPFSETCLAVPVSLARSATQHAASAIFAGASEEIGQRRELLEGGKLVDDTIEPPVAIGGQAHDRADRDIEPDSDERPQRRKLIGFDRDEEPAPISPLLNPVADRKPILGIVEIAEAAHDRCKLGLDAGRGPFAFGADECRRIGARNKRGKIFQLRSQQAIE</sequence>
<name>B9TFJ4_RICCO</name>
<reference evidence="3" key="1">
    <citation type="journal article" date="2010" name="Nat. Biotechnol.">
        <title>Draft genome sequence of the oilseed species Ricinus communis.</title>
        <authorList>
            <person name="Chan A.P."/>
            <person name="Crabtree J."/>
            <person name="Zhao Q."/>
            <person name="Lorenzi H."/>
            <person name="Orvis J."/>
            <person name="Puiu D."/>
            <person name="Melake-Berhan A."/>
            <person name="Jones K.M."/>
            <person name="Redman J."/>
            <person name="Chen G."/>
            <person name="Cahoon E.B."/>
            <person name="Gedil M."/>
            <person name="Stanke M."/>
            <person name="Haas B.J."/>
            <person name="Wortman J.R."/>
            <person name="Fraser-Liggett C.M."/>
            <person name="Ravel J."/>
            <person name="Rabinowicz P.D."/>
        </authorList>
    </citation>
    <scope>NUCLEOTIDE SEQUENCE [LARGE SCALE GENOMIC DNA]</scope>
    <source>
        <strain evidence="3">cv. Hale</strain>
    </source>
</reference>
<dbReference type="EMBL" id="EQ979840">
    <property type="protein sequence ID" value="EEF25370.1"/>
    <property type="molecule type" value="Genomic_DNA"/>
</dbReference>
<protein>
    <submittedName>
        <fullName evidence="2">Uncharacterized protein</fullName>
    </submittedName>
</protein>
<evidence type="ECO:0000313" key="3">
    <source>
        <dbReference type="Proteomes" id="UP000008311"/>
    </source>
</evidence>
<dbReference type="InParanoid" id="B9TFJ4"/>